<reference evidence="12" key="2">
    <citation type="submission" date="2021-01" db="UniProtKB">
        <authorList>
            <consortium name="EnsemblPlants"/>
        </authorList>
    </citation>
    <scope>IDENTIFICATION</scope>
</reference>
<dbReference type="OrthoDB" id="2973320at2759"/>
<accession>A0A7N2KY63</accession>
<dbReference type="CDD" id="cd14798">
    <property type="entry name" value="RX-CC_like"/>
    <property type="match status" value="1"/>
</dbReference>
<dbReference type="InterPro" id="IPR056789">
    <property type="entry name" value="LRR_R13L1-DRL21"/>
</dbReference>
<dbReference type="InterPro" id="IPR027417">
    <property type="entry name" value="P-loop_NTPase"/>
</dbReference>
<dbReference type="Gramene" id="QL02p066101:mrna">
    <property type="protein sequence ID" value="QL02p066101:mrna:CDS:1"/>
    <property type="gene ID" value="QL02p066101"/>
</dbReference>
<dbReference type="Pfam" id="PF25019">
    <property type="entry name" value="LRR_R13L1-DRL21"/>
    <property type="match status" value="1"/>
</dbReference>
<reference evidence="13" key="1">
    <citation type="journal article" date="2016" name="G3 (Bethesda)">
        <title>First Draft Assembly and Annotation of the Genome of a California Endemic Oak Quercus lobata Nee (Fagaceae).</title>
        <authorList>
            <person name="Sork V.L."/>
            <person name="Fitz-Gibbon S.T."/>
            <person name="Puiu D."/>
            <person name="Crepeau M."/>
            <person name="Gugger P.F."/>
            <person name="Sherman R."/>
            <person name="Stevens K."/>
            <person name="Langley C.H."/>
            <person name="Pellegrini M."/>
            <person name="Salzberg S.L."/>
        </authorList>
    </citation>
    <scope>NUCLEOTIDE SEQUENCE [LARGE SCALE GENOMIC DNA]</scope>
    <source>
        <strain evidence="13">cv. SW786</strain>
    </source>
</reference>
<dbReference type="GO" id="GO:0006952">
    <property type="term" value="P:defense response"/>
    <property type="evidence" value="ECO:0007669"/>
    <property type="project" value="UniProtKB-KW"/>
</dbReference>
<dbReference type="PANTHER" id="PTHR36766">
    <property type="entry name" value="PLANT BROAD-SPECTRUM MILDEW RESISTANCE PROTEIN RPW8"/>
    <property type="match status" value="1"/>
</dbReference>
<protein>
    <submittedName>
        <fullName evidence="12">Uncharacterized protein</fullName>
    </submittedName>
</protein>
<feature type="domain" description="Disease resistance R13L4/SHOC-2-like LRR" evidence="10">
    <location>
        <begin position="872"/>
        <end position="1056"/>
    </location>
</feature>
<evidence type="ECO:0000259" key="8">
    <source>
        <dbReference type="Pfam" id="PF18052"/>
    </source>
</evidence>
<dbReference type="PRINTS" id="PR00364">
    <property type="entry name" value="DISEASERSIST"/>
</dbReference>
<dbReference type="InterPro" id="IPR042197">
    <property type="entry name" value="Apaf_helical"/>
</dbReference>
<evidence type="ECO:0000256" key="4">
    <source>
        <dbReference type="ARBA" id="ARBA00022821"/>
    </source>
</evidence>
<dbReference type="InterPro" id="IPR002182">
    <property type="entry name" value="NB-ARC"/>
</dbReference>
<name>A0A7N2KY63_QUELO</name>
<keyword evidence="2" id="KW-0677">Repeat</keyword>
<organism evidence="12 13">
    <name type="scientific">Quercus lobata</name>
    <name type="common">Valley oak</name>
    <dbReference type="NCBI Taxonomy" id="97700"/>
    <lineage>
        <taxon>Eukaryota</taxon>
        <taxon>Viridiplantae</taxon>
        <taxon>Streptophyta</taxon>
        <taxon>Embryophyta</taxon>
        <taxon>Tracheophyta</taxon>
        <taxon>Spermatophyta</taxon>
        <taxon>Magnoliopsida</taxon>
        <taxon>eudicotyledons</taxon>
        <taxon>Gunneridae</taxon>
        <taxon>Pentapetalae</taxon>
        <taxon>rosids</taxon>
        <taxon>fabids</taxon>
        <taxon>Fagales</taxon>
        <taxon>Fagaceae</taxon>
        <taxon>Quercus</taxon>
    </lineage>
</organism>
<dbReference type="AlphaFoldDB" id="A0A7N2KY63"/>
<dbReference type="InterPro" id="IPR055414">
    <property type="entry name" value="LRR_R13L4/SHOC2-like"/>
</dbReference>
<dbReference type="InterPro" id="IPR058922">
    <property type="entry name" value="WHD_DRP"/>
</dbReference>
<dbReference type="Gene3D" id="1.20.5.4130">
    <property type="match status" value="1"/>
</dbReference>
<dbReference type="Gene3D" id="1.10.10.10">
    <property type="entry name" value="Winged helix-like DNA-binding domain superfamily/Winged helix DNA-binding domain"/>
    <property type="match status" value="1"/>
</dbReference>
<dbReference type="GO" id="GO:0051707">
    <property type="term" value="P:response to other organism"/>
    <property type="evidence" value="ECO:0007669"/>
    <property type="project" value="UniProtKB-ARBA"/>
</dbReference>
<dbReference type="Gene3D" id="1.10.8.430">
    <property type="entry name" value="Helical domain of apoptotic protease-activating factors"/>
    <property type="match status" value="1"/>
</dbReference>
<evidence type="ECO:0000256" key="1">
    <source>
        <dbReference type="ARBA" id="ARBA00022614"/>
    </source>
</evidence>
<dbReference type="Proteomes" id="UP000594261">
    <property type="component" value="Chromosome 2"/>
</dbReference>
<dbReference type="Pfam" id="PF23559">
    <property type="entry name" value="WHD_DRP"/>
    <property type="match status" value="1"/>
</dbReference>
<dbReference type="SUPFAM" id="SSF52540">
    <property type="entry name" value="P-loop containing nucleoside triphosphate hydrolases"/>
    <property type="match status" value="1"/>
</dbReference>
<dbReference type="GeneID" id="115976257"/>
<sequence>MADILLSALVSSMVGNLNTSALQEFGVALDLRAELDNLESTLSTIQAVLQDAEEKQWKSEAIRNWLRKLKEGAYDADDVLDEFATEALIQKSEKEKGVTSQVSSFFSLQNRLIFRMKMAHKLKNVRDRLEAISMERSKFHLRELDINMEVFDIERRQTGSLVNESEIYGRGEEKEKIIQVLLTHVSDQDNLAIYAVWGMGGLGKTTLAQLIYNDARVQRHYDMRIWVCVSDDFHIRKLVRAIIESIDGSACNLSELDPLQQCLQEKLRGRKFLLVLDDVWNEYHDKWNGLKEVLRCGSNGSKVIVTTRIENVALMMATLPIHHMGCLSENDSWSLFTRCAFGMGRLKERSELESIGKEIVKKCGGVPLAIKTLGSLMSLKSTESEWVSVKESQIWELPEGENSILPALRLSYHHLPPHLRQCFAFCCIFPKDYKLNRDELIQLWMANGFIPFKESLEPHDVGIIIFNELVWRSFFQDVVEYSPSNISCKMHDLMHDLAQSIMRLECVVVESDKEVKVPKMIRHLNYTQRTSWDIEVCKVRSLRSCIESPNYYSEYKSPLSFFLKQKYLRVCDSRRQPSEKALRSITSLKHLRYLDMSSSKFKVLPESITCLLNLQTLKLDNCHSLHKLPNGMRHMKNLIYLGLRDCNSLTCMPEGMGQLTRLQSLSIFIVGKENGYQLSELKGLHLRNDLSIKELDNVRNFEEAKDANLIGKQNLHLLSLVWQNKSQCPVPEKVEDVLDGLQPHSNLKVLRIRNYLGSKFPTWMQDLLLHDLIEISLIKCERCEHLPPLGKLPFLKVLNIRGMDSVKYLGNELHGDSAISFPSLERLRLELMANLEEWQTMDGRENFPRLSTLNIFGCPKLVELPIIPSITSLCIYTNNAMLIKSVMNLTSLSFLQIGGMHESTLLPDGQFQNLTAMKRFTLDYCKGLESLPEGLQYLHSLRELEIRSCTNILSFPVNGLRGLSSLQRLWIQNCDKLCSLSEGIQYLTSLEDLLINGCPELMSIPDELQNLTALKTLRIERCPHLQRRCKKDSGEDWHKIARIPNIRIADPPPVQSRNGCKALQKLKFWST</sequence>
<dbReference type="Gene3D" id="3.40.50.300">
    <property type="entry name" value="P-loop containing nucleotide triphosphate hydrolases"/>
    <property type="match status" value="1"/>
</dbReference>
<dbReference type="KEGG" id="qlo:115976257"/>
<dbReference type="InParanoid" id="A0A7N2KY63"/>
<evidence type="ECO:0000259" key="7">
    <source>
        <dbReference type="Pfam" id="PF00931"/>
    </source>
</evidence>
<dbReference type="GO" id="GO:0005524">
    <property type="term" value="F:ATP binding"/>
    <property type="evidence" value="ECO:0007669"/>
    <property type="project" value="UniProtKB-KW"/>
</dbReference>
<keyword evidence="3" id="KW-0547">Nucleotide-binding</keyword>
<keyword evidence="5" id="KW-0067">ATP-binding</keyword>
<evidence type="ECO:0000256" key="3">
    <source>
        <dbReference type="ARBA" id="ARBA00022741"/>
    </source>
</evidence>
<dbReference type="SUPFAM" id="SSF52058">
    <property type="entry name" value="L domain-like"/>
    <property type="match status" value="1"/>
</dbReference>
<feature type="coiled-coil region" evidence="6">
    <location>
        <begin position="28"/>
        <end position="55"/>
    </location>
</feature>
<feature type="domain" description="Disease resistance protein winged helix" evidence="9">
    <location>
        <begin position="428"/>
        <end position="498"/>
    </location>
</feature>
<evidence type="ECO:0000256" key="2">
    <source>
        <dbReference type="ARBA" id="ARBA00022737"/>
    </source>
</evidence>
<evidence type="ECO:0000259" key="9">
    <source>
        <dbReference type="Pfam" id="PF23559"/>
    </source>
</evidence>
<dbReference type="Pfam" id="PF00931">
    <property type="entry name" value="NB-ARC"/>
    <property type="match status" value="1"/>
</dbReference>
<evidence type="ECO:0000259" key="11">
    <source>
        <dbReference type="Pfam" id="PF25019"/>
    </source>
</evidence>
<dbReference type="EnsemblPlants" id="QL02p066101:mrna">
    <property type="protein sequence ID" value="QL02p066101:mrna:CDS:1"/>
    <property type="gene ID" value="QL02p066101"/>
</dbReference>
<dbReference type="RefSeq" id="XP_030953291.1">
    <property type="nucleotide sequence ID" value="XM_031097431.1"/>
</dbReference>
<dbReference type="PANTHER" id="PTHR36766:SF47">
    <property type="entry name" value="NB-ARC DOMAIN-CONTAINING PROTEIN"/>
    <property type="match status" value="1"/>
</dbReference>
<dbReference type="SUPFAM" id="SSF52047">
    <property type="entry name" value="RNI-like"/>
    <property type="match status" value="1"/>
</dbReference>
<feature type="domain" description="Disease resistance N-terminal" evidence="8">
    <location>
        <begin position="10"/>
        <end position="97"/>
    </location>
</feature>
<evidence type="ECO:0000256" key="6">
    <source>
        <dbReference type="SAM" id="Coils"/>
    </source>
</evidence>
<dbReference type="FunFam" id="3.40.50.300:FF:001091">
    <property type="entry name" value="Probable disease resistance protein At1g61300"/>
    <property type="match status" value="1"/>
</dbReference>
<dbReference type="InterPro" id="IPR032675">
    <property type="entry name" value="LRR_dom_sf"/>
</dbReference>
<dbReference type="InterPro" id="IPR036388">
    <property type="entry name" value="WH-like_DNA-bd_sf"/>
</dbReference>
<dbReference type="GO" id="GO:0043531">
    <property type="term" value="F:ADP binding"/>
    <property type="evidence" value="ECO:0007669"/>
    <property type="project" value="InterPro"/>
</dbReference>
<dbReference type="Pfam" id="PF18052">
    <property type="entry name" value="Rx_N"/>
    <property type="match status" value="1"/>
</dbReference>
<dbReference type="InterPro" id="IPR038005">
    <property type="entry name" value="RX-like_CC"/>
</dbReference>
<keyword evidence="1" id="KW-0433">Leucine-rich repeat</keyword>
<evidence type="ECO:0000256" key="5">
    <source>
        <dbReference type="ARBA" id="ARBA00022840"/>
    </source>
</evidence>
<dbReference type="Gene3D" id="3.80.10.10">
    <property type="entry name" value="Ribonuclease Inhibitor"/>
    <property type="match status" value="3"/>
</dbReference>
<evidence type="ECO:0000313" key="12">
    <source>
        <dbReference type="EnsemblPlants" id="QL02p066101:mrna:CDS:1"/>
    </source>
</evidence>
<evidence type="ECO:0000313" key="13">
    <source>
        <dbReference type="Proteomes" id="UP000594261"/>
    </source>
</evidence>
<dbReference type="Pfam" id="PF23598">
    <property type="entry name" value="LRR_14"/>
    <property type="match status" value="1"/>
</dbReference>
<dbReference type="InterPro" id="IPR041118">
    <property type="entry name" value="Rx_N"/>
</dbReference>
<dbReference type="FunFam" id="1.10.8.430:FF:000003">
    <property type="entry name" value="Probable disease resistance protein At5g66910"/>
    <property type="match status" value="1"/>
</dbReference>
<dbReference type="OMA" id="MANDFIV"/>
<keyword evidence="6" id="KW-0175">Coiled coil</keyword>
<evidence type="ECO:0000259" key="10">
    <source>
        <dbReference type="Pfam" id="PF23598"/>
    </source>
</evidence>
<keyword evidence="13" id="KW-1185">Reference proteome</keyword>
<proteinExistence type="predicted"/>
<feature type="domain" description="R13L1/DRL21-like LRR repeat region" evidence="11">
    <location>
        <begin position="678"/>
        <end position="803"/>
    </location>
</feature>
<dbReference type="FunFam" id="1.10.10.10:FF:000322">
    <property type="entry name" value="Probable disease resistance protein At1g63360"/>
    <property type="match status" value="1"/>
</dbReference>
<keyword evidence="4" id="KW-0611">Plant defense</keyword>
<feature type="domain" description="NB-ARC" evidence="7">
    <location>
        <begin position="174"/>
        <end position="341"/>
    </location>
</feature>
<gene>
    <name evidence="12" type="primary">LOC115976257</name>
</gene>